<feature type="domain" description="Myb/SANT-like DNA-binding" evidence="2">
    <location>
        <begin position="53"/>
        <end position="127"/>
    </location>
</feature>
<sequence length="409" mass="44904">MESFDGSPGLASLEENAHVEMEYGDMEGEERGVNAEEVTVARSGGGGRGRAQRGYNWTEQENLVLIEQKRLEHEERLRRGAASERFVHGKEAWRIVTEGCNAQEGFRERDHIQVINKWDAVGKEFKRIREYLGASDAVDWWRLSKADKKALARARKLPLEFTEAMYKALEPWHGQRVMVGSNMGSIVDVERGANRSGRVRRGGRGNGSPSRTERAVSSAATATPPTMLCTLSEGGDRALGRGVVACPGNAVPGSSAGTASPPTPSSGPSEGRTRSCNAPGASTEPNTPEDGTPSSGGRKRKAGEIEDFERDLYRGYVGPGEAQEGDERVWRSSMLKLQSDHEARLAAKDAQAATMDERLYQLEVKRIARLEKMDELEMQKQVNIGNMTNALLKMANSIENMTRVLLDKS</sequence>
<dbReference type="AlphaFoldDB" id="A0A8T0IR88"/>
<evidence type="ECO:0000313" key="4">
    <source>
        <dbReference type="Proteomes" id="UP000822688"/>
    </source>
</evidence>
<evidence type="ECO:0000259" key="2">
    <source>
        <dbReference type="Pfam" id="PF13873"/>
    </source>
</evidence>
<feature type="region of interest" description="Disordered" evidence="1">
    <location>
        <begin position="189"/>
        <end position="234"/>
    </location>
</feature>
<dbReference type="Proteomes" id="UP000822688">
    <property type="component" value="Chromosome 2"/>
</dbReference>
<evidence type="ECO:0000313" key="3">
    <source>
        <dbReference type="EMBL" id="KAG0585567.1"/>
    </source>
</evidence>
<feature type="region of interest" description="Disordered" evidence="1">
    <location>
        <begin position="251"/>
        <end position="305"/>
    </location>
</feature>
<comment type="caution">
    <text evidence="3">The sequence shown here is derived from an EMBL/GenBank/DDBJ whole genome shotgun (WGS) entry which is preliminary data.</text>
</comment>
<gene>
    <name evidence="3" type="ORF">KC19_2G021500</name>
</gene>
<name>A0A8T0IR88_CERPU</name>
<feature type="region of interest" description="Disordered" evidence="1">
    <location>
        <begin position="1"/>
        <end position="53"/>
    </location>
</feature>
<dbReference type="PANTHER" id="PTHR33492">
    <property type="entry name" value="OSJNBA0043A12.37 PROTEIN-RELATED"/>
    <property type="match status" value="1"/>
</dbReference>
<keyword evidence="4" id="KW-1185">Reference proteome</keyword>
<dbReference type="InterPro" id="IPR028002">
    <property type="entry name" value="Myb_DNA-bind_5"/>
</dbReference>
<protein>
    <recommendedName>
        <fullName evidence="2">Myb/SANT-like DNA-binding domain-containing protein</fullName>
    </recommendedName>
</protein>
<feature type="compositionally biased region" description="Low complexity" evidence="1">
    <location>
        <begin position="217"/>
        <end position="226"/>
    </location>
</feature>
<proteinExistence type="predicted"/>
<dbReference type="PANTHER" id="PTHR33492:SF11">
    <property type="entry name" value="OS04G0670900 PROTEIN"/>
    <property type="match status" value="1"/>
</dbReference>
<dbReference type="Pfam" id="PF13873">
    <property type="entry name" value="Myb_DNA-bind_5"/>
    <property type="match status" value="1"/>
</dbReference>
<dbReference type="EMBL" id="CM026422">
    <property type="protein sequence ID" value="KAG0585567.1"/>
    <property type="molecule type" value="Genomic_DNA"/>
</dbReference>
<dbReference type="Gene3D" id="1.10.10.60">
    <property type="entry name" value="Homeodomain-like"/>
    <property type="match status" value="1"/>
</dbReference>
<accession>A0A8T0IR88</accession>
<reference evidence="3" key="1">
    <citation type="submission" date="2020-06" db="EMBL/GenBank/DDBJ databases">
        <title>WGS assembly of Ceratodon purpureus strain R40.</title>
        <authorList>
            <person name="Carey S.B."/>
            <person name="Jenkins J."/>
            <person name="Shu S."/>
            <person name="Lovell J.T."/>
            <person name="Sreedasyam A."/>
            <person name="Maumus F."/>
            <person name="Tiley G.P."/>
            <person name="Fernandez-Pozo N."/>
            <person name="Barry K."/>
            <person name="Chen C."/>
            <person name="Wang M."/>
            <person name="Lipzen A."/>
            <person name="Daum C."/>
            <person name="Saski C.A."/>
            <person name="Payton A.C."/>
            <person name="Mcbreen J.C."/>
            <person name="Conrad R.E."/>
            <person name="Kollar L.M."/>
            <person name="Olsson S."/>
            <person name="Huttunen S."/>
            <person name="Landis J.B."/>
            <person name="Wickett N.J."/>
            <person name="Johnson M.G."/>
            <person name="Rensing S.A."/>
            <person name="Grimwood J."/>
            <person name="Schmutz J."/>
            <person name="Mcdaniel S.F."/>
        </authorList>
    </citation>
    <scope>NUCLEOTIDE SEQUENCE</scope>
    <source>
        <strain evidence="3">R40</strain>
    </source>
</reference>
<organism evidence="3 4">
    <name type="scientific">Ceratodon purpureus</name>
    <name type="common">Fire moss</name>
    <name type="synonym">Dicranum purpureum</name>
    <dbReference type="NCBI Taxonomy" id="3225"/>
    <lineage>
        <taxon>Eukaryota</taxon>
        <taxon>Viridiplantae</taxon>
        <taxon>Streptophyta</taxon>
        <taxon>Embryophyta</taxon>
        <taxon>Bryophyta</taxon>
        <taxon>Bryophytina</taxon>
        <taxon>Bryopsida</taxon>
        <taxon>Dicranidae</taxon>
        <taxon>Pseudoditrichales</taxon>
        <taxon>Ditrichaceae</taxon>
        <taxon>Ceratodon</taxon>
    </lineage>
</organism>
<evidence type="ECO:0000256" key="1">
    <source>
        <dbReference type="SAM" id="MobiDB-lite"/>
    </source>
</evidence>